<feature type="domain" description="PepSY" evidence="2">
    <location>
        <begin position="151"/>
        <end position="213"/>
    </location>
</feature>
<proteinExistence type="predicted"/>
<feature type="region of interest" description="Disordered" evidence="1">
    <location>
        <begin position="113"/>
        <end position="148"/>
    </location>
</feature>
<accession>A0ABR9AX60</accession>
<evidence type="ECO:0000313" key="4">
    <source>
        <dbReference type="Proteomes" id="UP000634529"/>
    </source>
</evidence>
<dbReference type="Gene3D" id="3.10.450.40">
    <property type="match status" value="2"/>
</dbReference>
<protein>
    <submittedName>
        <fullName evidence="3">PepSY domain-containing protein</fullName>
    </submittedName>
</protein>
<dbReference type="EMBL" id="JACYTN010000003">
    <property type="protein sequence ID" value="MBD8498293.1"/>
    <property type="molecule type" value="Genomic_DNA"/>
</dbReference>
<dbReference type="RefSeq" id="WP_192024645.1">
    <property type="nucleotide sequence ID" value="NZ_JACYTN010000003.1"/>
</dbReference>
<evidence type="ECO:0000313" key="3">
    <source>
        <dbReference type="EMBL" id="MBD8498293.1"/>
    </source>
</evidence>
<dbReference type="Pfam" id="PF03413">
    <property type="entry name" value="PepSY"/>
    <property type="match status" value="2"/>
</dbReference>
<gene>
    <name evidence="3" type="ORF">IFO66_08210</name>
</gene>
<keyword evidence="4" id="KW-1185">Reference proteome</keyword>
<comment type="caution">
    <text evidence="3">The sequence shown here is derived from an EMBL/GenBank/DDBJ whole genome shotgun (WGS) entry which is preliminary data.</text>
</comment>
<reference evidence="3 4" key="1">
    <citation type="submission" date="2020-09" db="EMBL/GenBank/DDBJ databases">
        <title>Paenibacillus sp. CAU 1523 isolated from sand of Haeundae Beach.</title>
        <authorList>
            <person name="Kim W."/>
        </authorList>
    </citation>
    <scope>NUCLEOTIDE SEQUENCE [LARGE SCALE GENOMIC DNA]</scope>
    <source>
        <strain evidence="3 4">CAU 1523</strain>
    </source>
</reference>
<sequence>MKNWVVATVAGAVLVGGVGFGSVVMADNNDQSKARAVQVANQNEVKLSLAQAKIIAKGLYKDAKIDEIELEKINGRLVYHVEFENRKDKEDEVIIDATTAHVTWEKDFKKNFKNDDDYNDRDDRDDNDDDDNDDRDDRDEKKNVPTSKVNITKEQAKKIALSQVTGKVEDVELEKKFRNHVYEYVYEVEIDVKKGDDATVYVSAETGKVLKVELED</sequence>
<feature type="compositionally biased region" description="Acidic residues" evidence="1">
    <location>
        <begin position="125"/>
        <end position="137"/>
    </location>
</feature>
<feature type="domain" description="PepSY" evidence="2">
    <location>
        <begin position="46"/>
        <end position="102"/>
    </location>
</feature>
<evidence type="ECO:0000259" key="2">
    <source>
        <dbReference type="Pfam" id="PF03413"/>
    </source>
</evidence>
<organism evidence="3 4">
    <name type="scientific">Paenibacillus arenosi</name>
    <dbReference type="NCBI Taxonomy" id="2774142"/>
    <lineage>
        <taxon>Bacteria</taxon>
        <taxon>Bacillati</taxon>
        <taxon>Bacillota</taxon>
        <taxon>Bacilli</taxon>
        <taxon>Bacillales</taxon>
        <taxon>Paenibacillaceae</taxon>
        <taxon>Paenibacillus</taxon>
    </lineage>
</organism>
<evidence type="ECO:0000256" key="1">
    <source>
        <dbReference type="SAM" id="MobiDB-lite"/>
    </source>
</evidence>
<name>A0ABR9AX60_9BACL</name>
<feature type="compositionally biased region" description="Basic and acidic residues" evidence="1">
    <location>
        <begin position="113"/>
        <end position="124"/>
    </location>
</feature>
<dbReference type="InterPro" id="IPR025711">
    <property type="entry name" value="PepSY"/>
</dbReference>
<dbReference type="Proteomes" id="UP000634529">
    <property type="component" value="Unassembled WGS sequence"/>
</dbReference>